<comment type="similarity">
    <text evidence="1">Belongs to the mycobacterial PPE family.</text>
</comment>
<accession>A0A064C8F6</accession>
<organism evidence="4 5">
    <name type="scientific">Mycolicibacterium aromaticivorans JS19b1 = JCM 16368</name>
    <dbReference type="NCBI Taxonomy" id="1440774"/>
    <lineage>
        <taxon>Bacteria</taxon>
        <taxon>Bacillati</taxon>
        <taxon>Actinomycetota</taxon>
        <taxon>Actinomycetes</taxon>
        <taxon>Mycobacteriales</taxon>
        <taxon>Mycobacteriaceae</taxon>
        <taxon>Mycolicibacterium</taxon>
    </lineage>
</organism>
<dbReference type="InterPro" id="IPR000030">
    <property type="entry name" value="PPE_dom"/>
</dbReference>
<feature type="region of interest" description="Disordered" evidence="2">
    <location>
        <begin position="234"/>
        <end position="259"/>
    </location>
</feature>
<dbReference type="Proteomes" id="UP000022835">
    <property type="component" value="Unassembled WGS sequence"/>
</dbReference>
<protein>
    <recommendedName>
        <fullName evidence="3">PPE domain-containing protein</fullName>
    </recommendedName>
</protein>
<evidence type="ECO:0000259" key="3">
    <source>
        <dbReference type="Pfam" id="PF00823"/>
    </source>
</evidence>
<gene>
    <name evidence="4" type="ORF">Y900_030155</name>
</gene>
<dbReference type="Pfam" id="PF00823">
    <property type="entry name" value="PPE"/>
    <property type="match status" value="1"/>
</dbReference>
<dbReference type="InterPro" id="IPR038332">
    <property type="entry name" value="PPE_sf"/>
</dbReference>
<proteinExistence type="inferred from homology"/>
<dbReference type="SUPFAM" id="SSF140459">
    <property type="entry name" value="PE/PPE dimer-like"/>
    <property type="match status" value="1"/>
</dbReference>
<evidence type="ECO:0000313" key="4">
    <source>
        <dbReference type="EMBL" id="KDE96899.1"/>
    </source>
</evidence>
<dbReference type="Gene3D" id="1.20.1260.20">
    <property type="entry name" value="PPE superfamily"/>
    <property type="match status" value="1"/>
</dbReference>
<keyword evidence="5" id="KW-1185">Reference proteome</keyword>
<dbReference type="AlphaFoldDB" id="A0A064C8F6"/>
<comment type="caution">
    <text evidence="4">The sequence shown here is derived from an EMBL/GenBank/DDBJ whole genome shotgun (WGS) entry which is preliminary data.</text>
</comment>
<name>A0A064C8F6_9MYCO</name>
<dbReference type="EMBL" id="JALN02000003">
    <property type="protein sequence ID" value="KDE96899.1"/>
    <property type="molecule type" value="Genomic_DNA"/>
</dbReference>
<evidence type="ECO:0000256" key="2">
    <source>
        <dbReference type="SAM" id="MobiDB-lite"/>
    </source>
</evidence>
<feature type="domain" description="PPE" evidence="3">
    <location>
        <begin position="63"/>
        <end position="219"/>
    </location>
</feature>
<feature type="region of interest" description="Disordered" evidence="2">
    <location>
        <begin position="368"/>
        <end position="390"/>
    </location>
</feature>
<evidence type="ECO:0000313" key="5">
    <source>
        <dbReference type="Proteomes" id="UP000022835"/>
    </source>
</evidence>
<sequence>MREVGALAVSGTAATLTAQDDANAAGISSGTAPTLAAAPTQIPTIPTPSVPSIPTVPAALTPLPGEAHSHALYGGPGSSSLHSFADQWTQSAAQLRQTAATTTQAADAIDANWEDGDQRAGANTRRHGEWLSQMSEHAETLASHARSLAQNFETAKHSTPSPQEFTHARQELKQAMERFQRTRGANAVEVQQKTQTLARMQAEATASAADYHTSVSSSTLSAMGDQIKTAPPIAGGGGDFAGRDGHGEVDAASWKPGDKRHYPIVRGPNGLGPAQPADGPGWVEIGPRSGNFVRSDELPDLKIHNPGELGPAPFYDRGGGEHGWMELVPGSGAWVPDNEFPDAVIKNPGALGPYGYEEYLPGSGIWLPREDLLPDPSDPAPPHLGQTMPA</sequence>
<evidence type="ECO:0000256" key="1">
    <source>
        <dbReference type="ARBA" id="ARBA00010652"/>
    </source>
</evidence>
<reference evidence="4" key="1">
    <citation type="submission" date="2014-05" db="EMBL/GenBank/DDBJ databases">
        <title>Genome sequence of Mycobacterium aromaticivorans strain JS19b1T (= DSM 45407T).</title>
        <authorList>
            <person name="Kwak Y."/>
            <person name="Park G.-S."/>
            <person name="Li Q.X."/>
            <person name="Lee S.-E."/>
            <person name="Shin J.-H."/>
        </authorList>
    </citation>
    <scope>NUCLEOTIDE SEQUENCE [LARGE SCALE GENOMIC DNA]</scope>
    <source>
        <strain evidence="4">JS19b1</strain>
    </source>
</reference>
<dbReference type="eggNOG" id="ENOG5032P07">
    <property type="taxonomic scope" value="Bacteria"/>
</dbReference>